<evidence type="ECO:0000313" key="12">
    <source>
        <dbReference type="Proteomes" id="UP000309885"/>
    </source>
</evidence>
<keyword evidence="6 8" id="KW-0694">RNA-binding</keyword>
<feature type="binding site" evidence="8 9">
    <location>
        <position position="33"/>
    </location>
    <ligand>
        <name>S-adenosyl-L-methionine</name>
        <dbReference type="ChEBI" id="CHEBI:59789"/>
    </ligand>
</feature>
<name>A0A5R8LML3_LACZE</name>
<dbReference type="EMBL" id="VBWO01000010">
    <property type="protein sequence ID" value="TLF38450.1"/>
    <property type="molecule type" value="Genomic_DNA"/>
</dbReference>
<comment type="catalytic activity">
    <reaction evidence="7">
        <text>adenosine(2085) in 23S rRNA + 2 S-adenosyl-L-methionine = N(6)-dimethyladenosine(2085) in 23S rRNA + 2 S-adenosyl-L-homocysteine + 2 H(+)</text>
        <dbReference type="Rhea" id="RHEA:42784"/>
        <dbReference type="Rhea" id="RHEA-COMP:10237"/>
        <dbReference type="Rhea" id="RHEA-COMP:10238"/>
        <dbReference type="ChEBI" id="CHEBI:15378"/>
        <dbReference type="ChEBI" id="CHEBI:57856"/>
        <dbReference type="ChEBI" id="CHEBI:59789"/>
        <dbReference type="ChEBI" id="CHEBI:74411"/>
        <dbReference type="ChEBI" id="CHEBI:74493"/>
        <dbReference type="EC" id="2.1.1.184"/>
    </reaction>
</comment>
<comment type="subcellular location">
    <subcellularLocation>
        <location evidence="8">Cytoplasm</location>
    </subcellularLocation>
</comment>
<evidence type="ECO:0000256" key="7">
    <source>
        <dbReference type="ARBA" id="ARBA00049167"/>
    </source>
</evidence>
<dbReference type="EC" id="2.1.1.182" evidence="8"/>
<proteinExistence type="inferred from homology"/>
<dbReference type="CDD" id="cd02440">
    <property type="entry name" value="AdoMet_MTases"/>
    <property type="match status" value="1"/>
</dbReference>
<keyword evidence="5 8" id="KW-0949">S-adenosyl-L-methionine</keyword>
<dbReference type="PROSITE" id="PS51689">
    <property type="entry name" value="SAM_RNA_A_N6_MT"/>
    <property type="match status" value="1"/>
</dbReference>
<feature type="binding site" evidence="8 9">
    <location>
        <position position="79"/>
    </location>
    <ligand>
        <name>S-adenosyl-L-methionine</name>
        <dbReference type="ChEBI" id="CHEBI:59789"/>
    </ligand>
</feature>
<feature type="domain" description="Ribosomal RNA adenine methylase transferase N-terminal" evidence="10">
    <location>
        <begin position="38"/>
        <end position="214"/>
    </location>
</feature>
<comment type="function">
    <text evidence="8">Specifically dimethylates two adjacent adenosines (A1518 and A1519) in the loop of a conserved hairpin near the 3'-end of 16S rRNA in the 30S particle. May play a critical role in biogenesis of 30S subunits.</text>
</comment>
<dbReference type="InterPro" id="IPR011530">
    <property type="entry name" value="rRNA_adenine_dimethylase"/>
</dbReference>
<gene>
    <name evidence="8 11" type="primary">rsmA</name>
    <name evidence="8" type="synonym">ksgA</name>
    <name evidence="11" type="ORF">FEI15_10725</name>
</gene>
<organism evidence="11 12">
    <name type="scientific">Lacticaseibacillus zeae</name>
    <name type="common">Lactobacillus zeae</name>
    <dbReference type="NCBI Taxonomy" id="57037"/>
    <lineage>
        <taxon>Bacteria</taxon>
        <taxon>Bacillati</taxon>
        <taxon>Bacillota</taxon>
        <taxon>Bacilli</taxon>
        <taxon>Lactobacillales</taxon>
        <taxon>Lactobacillaceae</taxon>
        <taxon>Lacticaseibacillus</taxon>
    </lineage>
</organism>
<keyword evidence="4 8" id="KW-0808">Transferase</keyword>
<dbReference type="FunFam" id="3.40.50.150:FF:000023">
    <property type="entry name" value="Ribosomal RNA small subunit methyltransferase A"/>
    <property type="match status" value="1"/>
</dbReference>
<dbReference type="NCBIfam" id="TIGR00755">
    <property type="entry name" value="ksgA"/>
    <property type="match status" value="1"/>
</dbReference>
<dbReference type="Pfam" id="PF00398">
    <property type="entry name" value="RrnaAD"/>
    <property type="match status" value="1"/>
</dbReference>
<comment type="catalytic activity">
    <reaction evidence="8">
        <text>adenosine(1518)/adenosine(1519) in 16S rRNA + 4 S-adenosyl-L-methionine = N(6)-dimethyladenosine(1518)/N(6)-dimethyladenosine(1519) in 16S rRNA + 4 S-adenosyl-L-homocysteine + 4 H(+)</text>
        <dbReference type="Rhea" id="RHEA:19609"/>
        <dbReference type="Rhea" id="RHEA-COMP:10232"/>
        <dbReference type="Rhea" id="RHEA-COMP:10233"/>
        <dbReference type="ChEBI" id="CHEBI:15378"/>
        <dbReference type="ChEBI" id="CHEBI:57856"/>
        <dbReference type="ChEBI" id="CHEBI:59789"/>
        <dbReference type="ChEBI" id="CHEBI:74411"/>
        <dbReference type="ChEBI" id="CHEBI:74493"/>
        <dbReference type="EC" id="2.1.1.182"/>
    </reaction>
</comment>
<comment type="similarity">
    <text evidence="8">Belongs to the class I-like SAM-binding methyltransferase superfamily. rRNA adenine N(6)-methyltransferase family. RsmA subfamily.</text>
</comment>
<keyword evidence="3 8" id="KW-0489">Methyltransferase</keyword>
<dbReference type="GO" id="GO:0003723">
    <property type="term" value="F:RNA binding"/>
    <property type="evidence" value="ECO:0007669"/>
    <property type="project" value="UniProtKB-UniRule"/>
</dbReference>
<dbReference type="SMART" id="SM00650">
    <property type="entry name" value="rADc"/>
    <property type="match status" value="1"/>
</dbReference>
<evidence type="ECO:0000256" key="1">
    <source>
        <dbReference type="ARBA" id="ARBA00022490"/>
    </source>
</evidence>
<protein>
    <recommendedName>
        <fullName evidence="8">Ribosomal RNA small subunit methyltransferase A</fullName>
        <ecNumber evidence="8">2.1.1.182</ecNumber>
    </recommendedName>
    <alternativeName>
        <fullName evidence="8">16S rRNA (adenine(1518)-N(6)/adenine(1519)-N(6))-dimethyltransferase</fullName>
    </alternativeName>
    <alternativeName>
        <fullName evidence="8">16S rRNA dimethyladenosine transferase</fullName>
    </alternativeName>
    <alternativeName>
        <fullName evidence="8">16S rRNA dimethylase</fullName>
    </alternativeName>
    <alternativeName>
        <fullName evidence="8">S-adenosylmethionine-6-N', N'-adenosyl(rRNA) dimethyltransferase</fullName>
    </alternativeName>
</protein>
<dbReference type="PANTHER" id="PTHR11727:SF7">
    <property type="entry name" value="DIMETHYLADENOSINE TRANSFERASE-RELATED"/>
    <property type="match status" value="1"/>
</dbReference>
<dbReference type="Gene3D" id="1.10.8.100">
    <property type="entry name" value="Ribosomal RNA adenine dimethylase-like, domain 2"/>
    <property type="match status" value="1"/>
</dbReference>
<dbReference type="RefSeq" id="WP_138131392.1">
    <property type="nucleotide sequence ID" value="NZ_VBWO01000010.1"/>
</dbReference>
<dbReference type="HAMAP" id="MF_00607">
    <property type="entry name" value="16SrRNA_methyltr_A"/>
    <property type="match status" value="1"/>
</dbReference>
<evidence type="ECO:0000256" key="6">
    <source>
        <dbReference type="ARBA" id="ARBA00022884"/>
    </source>
</evidence>
<feature type="binding site" evidence="8 9">
    <location>
        <position position="58"/>
    </location>
    <ligand>
        <name>S-adenosyl-L-methionine</name>
        <dbReference type="ChEBI" id="CHEBI:59789"/>
    </ligand>
</feature>
<evidence type="ECO:0000256" key="5">
    <source>
        <dbReference type="ARBA" id="ARBA00022691"/>
    </source>
</evidence>
<evidence type="ECO:0000256" key="3">
    <source>
        <dbReference type="ARBA" id="ARBA00022603"/>
    </source>
</evidence>
<keyword evidence="1 8" id="KW-0963">Cytoplasm</keyword>
<dbReference type="AlphaFoldDB" id="A0A5R8LML3"/>
<dbReference type="InterPro" id="IPR001737">
    <property type="entry name" value="KsgA/Erm"/>
</dbReference>
<feature type="binding site" evidence="8 9">
    <location>
        <position position="31"/>
    </location>
    <ligand>
        <name>S-adenosyl-L-methionine</name>
        <dbReference type="ChEBI" id="CHEBI:59789"/>
    </ligand>
</feature>
<dbReference type="InterPro" id="IPR020598">
    <property type="entry name" value="rRNA_Ade_methylase_Trfase_N"/>
</dbReference>
<dbReference type="InterPro" id="IPR023165">
    <property type="entry name" value="rRNA_Ade_diMease-like_C"/>
</dbReference>
<dbReference type="PANTHER" id="PTHR11727">
    <property type="entry name" value="DIMETHYLADENOSINE TRANSFERASE"/>
    <property type="match status" value="1"/>
</dbReference>
<reference evidence="11 12" key="1">
    <citation type="submission" date="2019-05" db="EMBL/GenBank/DDBJ databases">
        <title>Genome-based reclassification of Lactobacillus casei as Lactobacillus casei subsp. casei. subsp.nov., description of Lactobacillus casei subsp. zeae subsp. nov., and emended description of Lactobacillus casei.</title>
        <authorList>
            <person name="Huang C.-H."/>
        </authorList>
    </citation>
    <scope>NUCLEOTIDE SEQUENCE [LARGE SCALE GENOMIC DNA]</scope>
    <source>
        <strain evidence="11 12">CRBIP24.44</strain>
    </source>
</reference>
<comment type="caution">
    <text evidence="11">The sequence shown here is derived from an EMBL/GenBank/DDBJ whole genome shotgun (WGS) entry which is preliminary data.</text>
</comment>
<dbReference type="GO" id="GO:0052908">
    <property type="term" value="F:16S rRNA (adenine(1518)-N(6)/adenine(1519)-N(6))-dimethyltransferase activity"/>
    <property type="evidence" value="ECO:0007669"/>
    <property type="project" value="UniProtKB-EC"/>
</dbReference>
<dbReference type="Gene3D" id="3.40.50.150">
    <property type="entry name" value="Vaccinia Virus protein VP39"/>
    <property type="match status" value="1"/>
</dbReference>
<accession>A0A5R8LML3</accession>
<dbReference type="GO" id="GO:0005829">
    <property type="term" value="C:cytosol"/>
    <property type="evidence" value="ECO:0007669"/>
    <property type="project" value="TreeGrafter"/>
</dbReference>
<evidence type="ECO:0000313" key="11">
    <source>
        <dbReference type="EMBL" id="TLF38450.1"/>
    </source>
</evidence>
<evidence type="ECO:0000256" key="8">
    <source>
        <dbReference type="HAMAP-Rule" id="MF_00607"/>
    </source>
</evidence>
<feature type="binding site" evidence="8 9">
    <location>
        <position position="104"/>
    </location>
    <ligand>
        <name>S-adenosyl-L-methionine</name>
        <dbReference type="ChEBI" id="CHEBI:59789"/>
    </ligand>
</feature>
<dbReference type="InterPro" id="IPR029063">
    <property type="entry name" value="SAM-dependent_MTases_sf"/>
</dbReference>
<feature type="binding site" evidence="8 9">
    <location>
        <position position="129"/>
    </location>
    <ligand>
        <name>S-adenosyl-L-methionine</name>
        <dbReference type="ChEBI" id="CHEBI:59789"/>
    </ligand>
</feature>
<dbReference type="InterPro" id="IPR020596">
    <property type="entry name" value="rRNA_Ade_Mease_Trfase_CS"/>
</dbReference>
<evidence type="ECO:0000256" key="4">
    <source>
        <dbReference type="ARBA" id="ARBA00022679"/>
    </source>
</evidence>
<evidence type="ECO:0000259" key="10">
    <source>
        <dbReference type="SMART" id="SM00650"/>
    </source>
</evidence>
<sequence length="298" mass="32224">MTMHEKVAQPAVTNAILKRHGFRMRKGLGQNFLTDPQILQKIVAAADLSSQDDVIEIGPGIGALTQFLADSAHQVVALEIDERLLPILAETLADYPNTAVVNEDVLKTDLSALVAEHFDGKHTLKVVANLPYYITTPILLHLLRARLPLHSMTVMMQKEVAARLSATPGSKDYGSLSIAVQLVADVTTAFTVSRHAFVPAPNVDSAIVTLTQRTEPLAAVTNPDNFDQLVRGAFASRRKTLWNNLVALFGKENKPAIRTALAAANIAPETRAEQLEIVDFARLDTVLRGEGLGVSADA</sequence>
<evidence type="ECO:0000256" key="9">
    <source>
        <dbReference type="PROSITE-ProRule" id="PRU01026"/>
    </source>
</evidence>
<dbReference type="GO" id="GO:0052910">
    <property type="term" value="F:23S rRNA (adenine(2085)-N(6))-dimethyltransferase activity"/>
    <property type="evidence" value="ECO:0007669"/>
    <property type="project" value="UniProtKB-EC"/>
</dbReference>
<keyword evidence="2 8" id="KW-0698">rRNA processing</keyword>
<evidence type="ECO:0000256" key="2">
    <source>
        <dbReference type="ARBA" id="ARBA00022552"/>
    </source>
</evidence>
<dbReference type="SUPFAM" id="SSF53335">
    <property type="entry name" value="S-adenosyl-L-methionine-dependent methyltransferases"/>
    <property type="match status" value="1"/>
</dbReference>
<dbReference type="PROSITE" id="PS01131">
    <property type="entry name" value="RRNA_A_DIMETH"/>
    <property type="match status" value="1"/>
</dbReference>
<dbReference type="Proteomes" id="UP000309885">
    <property type="component" value="Unassembled WGS sequence"/>
</dbReference>